<evidence type="ECO:0000313" key="2">
    <source>
        <dbReference type="Proteomes" id="UP000027337"/>
    </source>
</evidence>
<sequence length="70" mass="7853">MNQPAGSEVNQCVDNVLSNFDAHLSVFVDSYADDKQIDHDKYGSIFFNLQTILCIPHQHETLAKMSSNPL</sequence>
<protein>
    <submittedName>
        <fullName evidence="1">Uncharacterized protein</fullName>
    </submittedName>
</protein>
<dbReference type="STRING" id="83219.PM02_19375"/>
<dbReference type="EMBL" id="JEMU01000031">
    <property type="protein sequence ID" value="KAJ01442.1"/>
    <property type="molecule type" value="Genomic_DNA"/>
</dbReference>
<proteinExistence type="predicted"/>
<accession>A0A061SKP1</accession>
<name>A0A061SKP1_9RHOB</name>
<comment type="caution">
    <text evidence="1">The sequence shown here is derived from an EMBL/GenBank/DDBJ whole genome shotgun (WGS) entry which is preliminary data.</text>
</comment>
<dbReference type="AlphaFoldDB" id="A0A061SKP1"/>
<dbReference type="Proteomes" id="UP000027337">
    <property type="component" value="Unassembled WGS sequence"/>
</dbReference>
<evidence type="ECO:0000313" key="1">
    <source>
        <dbReference type="EMBL" id="KAJ01442.1"/>
    </source>
</evidence>
<organism evidence="1 2">
    <name type="scientific">Sulfitobacter mediterraneus</name>
    <dbReference type="NCBI Taxonomy" id="83219"/>
    <lineage>
        <taxon>Bacteria</taxon>
        <taxon>Pseudomonadati</taxon>
        <taxon>Pseudomonadota</taxon>
        <taxon>Alphaproteobacteria</taxon>
        <taxon>Rhodobacterales</taxon>
        <taxon>Roseobacteraceae</taxon>
        <taxon>Sulfitobacter</taxon>
    </lineage>
</organism>
<keyword evidence="2" id="KW-1185">Reference proteome</keyword>
<reference evidence="1 2" key="1">
    <citation type="journal article" date="2014" name="Genome Announc.">
        <title>Draft Genome Sequences of Two Isolates of the Roseobacter Group, Sulfitobacter sp. Strains 3SOLIMAR09 and 1FIGIMAR09, from Harbors of Mallorca Island (Mediterranean Sea).</title>
        <authorList>
            <person name="Mas-Llado M."/>
            <person name="Pina-Villalonga J.M."/>
            <person name="Brunet-Galmes I."/>
            <person name="Nogales B."/>
            <person name="Bosch R."/>
        </authorList>
    </citation>
    <scope>NUCLEOTIDE SEQUENCE [LARGE SCALE GENOMIC DNA]</scope>
    <source>
        <strain evidence="1 2">1FIGIMAR09</strain>
    </source>
</reference>
<gene>
    <name evidence="1" type="ORF">PM02_19375</name>
</gene>